<dbReference type="NCBIfam" id="TIGR01400">
    <property type="entry name" value="fliR"/>
    <property type="match status" value="1"/>
</dbReference>
<comment type="caution">
    <text evidence="11">The sequence shown here is derived from an EMBL/GenBank/DDBJ whole genome shotgun (WGS) entry which is preliminary data.</text>
</comment>
<name>I8AHB9_9BACL</name>
<organism evidence="11 12">
    <name type="scientific">Fictibacillus macauensis ZFHKF-1</name>
    <dbReference type="NCBI Taxonomy" id="1196324"/>
    <lineage>
        <taxon>Bacteria</taxon>
        <taxon>Bacillati</taxon>
        <taxon>Bacillota</taxon>
        <taxon>Bacilli</taxon>
        <taxon>Bacillales</taxon>
        <taxon>Fictibacillaceae</taxon>
        <taxon>Fictibacillus</taxon>
    </lineage>
</organism>
<dbReference type="GO" id="GO:0044780">
    <property type="term" value="P:bacterial-type flagellum assembly"/>
    <property type="evidence" value="ECO:0007669"/>
    <property type="project" value="UniProtKB-UniRule"/>
</dbReference>
<dbReference type="PANTHER" id="PTHR30065">
    <property type="entry name" value="FLAGELLAR BIOSYNTHETIC PROTEIN FLIR"/>
    <property type="match status" value="1"/>
</dbReference>
<keyword evidence="5 10" id="KW-0812">Transmembrane</keyword>
<keyword evidence="11" id="KW-0969">Cilium</keyword>
<evidence type="ECO:0000256" key="10">
    <source>
        <dbReference type="RuleBase" id="RU362071"/>
    </source>
</evidence>
<comment type="subcellular location">
    <subcellularLocation>
        <location evidence="10">Cell membrane</location>
        <topology evidence="10">Multi-pass membrane protein</topology>
    </subcellularLocation>
    <subcellularLocation>
        <location evidence="10">Bacterial flagellum basal body</location>
    </subcellularLocation>
</comment>
<proteinExistence type="inferred from homology"/>
<dbReference type="PANTHER" id="PTHR30065:SF1">
    <property type="entry name" value="SURFACE PRESENTATION OF ANTIGENS PROTEIN SPAR"/>
    <property type="match status" value="1"/>
</dbReference>
<keyword evidence="11" id="KW-0282">Flagellum</keyword>
<dbReference type="GO" id="GO:0005886">
    <property type="term" value="C:plasma membrane"/>
    <property type="evidence" value="ECO:0007669"/>
    <property type="project" value="UniProtKB-SubCell"/>
</dbReference>
<evidence type="ECO:0000313" key="11">
    <source>
        <dbReference type="EMBL" id="EIT85097.1"/>
    </source>
</evidence>
<evidence type="ECO:0000256" key="9">
    <source>
        <dbReference type="NCBIfam" id="TIGR01400"/>
    </source>
</evidence>
<dbReference type="Pfam" id="PF01311">
    <property type="entry name" value="Bac_export_1"/>
    <property type="match status" value="1"/>
</dbReference>
<keyword evidence="12" id="KW-1185">Reference proteome</keyword>
<evidence type="ECO:0000256" key="7">
    <source>
        <dbReference type="ARBA" id="ARBA00023136"/>
    </source>
</evidence>
<evidence type="ECO:0000256" key="8">
    <source>
        <dbReference type="ARBA" id="ARBA00023143"/>
    </source>
</evidence>
<dbReference type="InterPro" id="IPR006303">
    <property type="entry name" value="FliR"/>
</dbReference>
<comment type="similarity">
    <text evidence="2 10">Belongs to the FliR/MopE/SpaR family.</text>
</comment>
<keyword evidence="6 10" id="KW-1133">Transmembrane helix</keyword>
<dbReference type="EMBL" id="AKKV01000027">
    <property type="protein sequence ID" value="EIT85097.1"/>
    <property type="molecule type" value="Genomic_DNA"/>
</dbReference>
<reference evidence="11 12" key="1">
    <citation type="journal article" date="2012" name="J. Bacteriol.">
        <title>Genome of Bacillus macauensis ZFHKF-1, a Long-Chain-Forming Bacterium.</title>
        <authorList>
            <person name="Cai L."/>
            <person name="Zhang T."/>
        </authorList>
    </citation>
    <scope>NUCLEOTIDE SEQUENCE [LARGE SCALE GENOMIC DNA]</scope>
    <source>
        <strain evidence="11 12">ZFHKF-1</strain>
    </source>
</reference>
<dbReference type="STRING" id="1196324.A374_12395"/>
<evidence type="ECO:0000256" key="3">
    <source>
        <dbReference type="ARBA" id="ARBA00021717"/>
    </source>
</evidence>
<dbReference type="InterPro" id="IPR002010">
    <property type="entry name" value="T3SS_IM_R"/>
</dbReference>
<dbReference type="GO" id="GO:0009425">
    <property type="term" value="C:bacterial-type flagellum basal body"/>
    <property type="evidence" value="ECO:0007669"/>
    <property type="project" value="UniProtKB-SubCell"/>
</dbReference>
<keyword evidence="7 10" id="KW-0472">Membrane</keyword>
<comment type="function">
    <text evidence="1 10">Role in flagellar biosynthesis.</text>
</comment>
<feature type="transmembrane region" description="Helical" evidence="10">
    <location>
        <begin position="165"/>
        <end position="194"/>
    </location>
</feature>
<feature type="transmembrane region" description="Helical" evidence="10">
    <location>
        <begin position="206"/>
        <end position="230"/>
    </location>
</feature>
<dbReference type="PATRIC" id="fig|1196324.3.peg.2535"/>
<evidence type="ECO:0000313" key="12">
    <source>
        <dbReference type="Proteomes" id="UP000004080"/>
    </source>
</evidence>
<feature type="transmembrane region" description="Helical" evidence="10">
    <location>
        <begin position="59"/>
        <end position="82"/>
    </location>
</feature>
<evidence type="ECO:0000256" key="6">
    <source>
        <dbReference type="ARBA" id="ARBA00022989"/>
    </source>
</evidence>
<feature type="transmembrane region" description="Helical" evidence="10">
    <location>
        <begin position="7"/>
        <end position="26"/>
    </location>
</feature>
<feature type="transmembrane region" description="Helical" evidence="10">
    <location>
        <begin position="119"/>
        <end position="145"/>
    </location>
</feature>
<evidence type="ECO:0000256" key="1">
    <source>
        <dbReference type="ARBA" id="ARBA00002578"/>
    </source>
</evidence>
<dbReference type="GO" id="GO:0006605">
    <property type="term" value="P:protein targeting"/>
    <property type="evidence" value="ECO:0007669"/>
    <property type="project" value="UniProtKB-UniRule"/>
</dbReference>
<dbReference type="Proteomes" id="UP000004080">
    <property type="component" value="Unassembled WGS sequence"/>
</dbReference>
<accession>I8AHB9</accession>
<keyword evidence="8 10" id="KW-0975">Bacterial flagellum</keyword>
<dbReference type="eggNOG" id="COG1684">
    <property type="taxonomic scope" value="Bacteria"/>
</dbReference>
<evidence type="ECO:0000256" key="5">
    <source>
        <dbReference type="ARBA" id="ARBA00022692"/>
    </source>
</evidence>
<keyword evidence="4 10" id="KW-1003">Cell membrane</keyword>
<sequence length="260" mass="28356">MIETLPAILLVFIRISVFLATAPVFSYRTIPVTFRLGGAGFLAVIVVMTMGAPHIPLSLHFIVALLLEGLIGMLLGLLASFLLYGVHIIGGFLDLQMGFAIAGVIDPQTGIQTPLMGKYLYHFAMLLLFITNGHYMLLDGIFYSYQFVPIGGHVDLSAGEVANYAVTVFTAMFLIAFQLAMPIVGTLFLVDLALGIVARTVPQINVFVIGLPLKILVAFVILLLVLPLFFSGIHMLSRETASVMRHLLQLLQENLHEVTT</sequence>
<evidence type="ECO:0000256" key="4">
    <source>
        <dbReference type="ARBA" id="ARBA00022475"/>
    </source>
</evidence>
<keyword evidence="11" id="KW-0966">Cell projection</keyword>
<evidence type="ECO:0000256" key="2">
    <source>
        <dbReference type="ARBA" id="ARBA00009772"/>
    </source>
</evidence>
<protein>
    <recommendedName>
        <fullName evidence="3 9">Flagellar biosynthetic protein FliR</fullName>
    </recommendedName>
</protein>
<gene>
    <name evidence="11" type="primary">fliR</name>
    <name evidence="11" type="ORF">A374_12395</name>
</gene>
<dbReference type="AlphaFoldDB" id="I8AHB9"/>
<dbReference type="RefSeq" id="WP_007202557.1">
    <property type="nucleotide sequence ID" value="NZ_AKKV01000027.1"/>
</dbReference>
<dbReference type="PRINTS" id="PR00953">
    <property type="entry name" value="TYPE3IMRPROT"/>
</dbReference>
<feature type="transmembrane region" description="Helical" evidence="10">
    <location>
        <begin position="32"/>
        <end position="52"/>
    </location>
</feature>
<dbReference type="OrthoDB" id="9807748at2"/>